<evidence type="ECO:0000313" key="1">
    <source>
        <dbReference type="EMBL" id="CUG85840.1"/>
    </source>
</evidence>
<organism evidence="1 2">
    <name type="scientific">Bodo saltans</name>
    <name type="common">Flagellated protozoan</name>
    <dbReference type="NCBI Taxonomy" id="75058"/>
    <lineage>
        <taxon>Eukaryota</taxon>
        <taxon>Discoba</taxon>
        <taxon>Euglenozoa</taxon>
        <taxon>Kinetoplastea</taxon>
        <taxon>Metakinetoplastina</taxon>
        <taxon>Eubodonida</taxon>
        <taxon>Bodonidae</taxon>
        <taxon>Bodo</taxon>
    </lineage>
</organism>
<dbReference type="Proteomes" id="UP000051952">
    <property type="component" value="Unassembled WGS sequence"/>
</dbReference>
<accession>A0A0S4J9T7</accession>
<dbReference type="EMBL" id="CYKH01001200">
    <property type="protein sequence ID" value="CUG85840.1"/>
    <property type="molecule type" value="Genomic_DNA"/>
</dbReference>
<sequence>MLRFNSAALAKFHAPMDGRLSLHKVLRTLGATKKSPFVDAHAFHKKVFARLSPSTRARLNADAEYIRGEDRMELRRALRK</sequence>
<proteinExistence type="predicted"/>
<name>A0A0S4J9T7_BODSA</name>
<dbReference type="AlphaFoldDB" id="A0A0S4J9T7"/>
<evidence type="ECO:0000313" key="2">
    <source>
        <dbReference type="Proteomes" id="UP000051952"/>
    </source>
</evidence>
<gene>
    <name evidence="1" type="ORF">BSAL_90865</name>
</gene>
<protein>
    <submittedName>
        <fullName evidence="1">Uncharacterized protein</fullName>
    </submittedName>
</protein>
<dbReference type="VEuPathDB" id="TriTrypDB:BSAL_90865"/>
<keyword evidence="2" id="KW-1185">Reference proteome</keyword>
<reference evidence="2" key="1">
    <citation type="submission" date="2015-09" db="EMBL/GenBank/DDBJ databases">
        <authorList>
            <consortium name="Pathogen Informatics"/>
        </authorList>
    </citation>
    <scope>NUCLEOTIDE SEQUENCE [LARGE SCALE GENOMIC DNA]</scope>
    <source>
        <strain evidence="2">Lake Konstanz</strain>
    </source>
</reference>